<keyword evidence="8" id="KW-1015">Disulfide bond</keyword>
<protein>
    <submittedName>
        <fullName evidence="12">Defensin-5-like</fullName>
    </submittedName>
</protein>
<keyword evidence="7" id="KW-0044">Antibiotic</keyword>
<evidence type="ECO:0000256" key="9">
    <source>
        <dbReference type="SAM" id="SignalP"/>
    </source>
</evidence>
<evidence type="ECO:0000256" key="4">
    <source>
        <dbReference type="ARBA" id="ARBA00022529"/>
    </source>
</evidence>
<evidence type="ECO:0000256" key="2">
    <source>
        <dbReference type="ARBA" id="ARBA00006519"/>
    </source>
</evidence>
<dbReference type="InterPro" id="IPR016327">
    <property type="entry name" value="Alpha-defensin"/>
</dbReference>
<dbReference type="GO" id="GO:0005615">
    <property type="term" value="C:extracellular space"/>
    <property type="evidence" value="ECO:0007669"/>
    <property type="project" value="InterPro"/>
</dbReference>
<dbReference type="GO" id="GO:0061844">
    <property type="term" value="P:antimicrobial humoral immune response mediated by antimicrobial peptide"/>
    <property type="evidence" value="ECO:0007669"/>
    <property type="project" value="TreeGrafter"/>
</dbReference>
<feature type="chain" id="PRO_5010317244" evidence="9">
    <location>
        <begin position="20"/>
        <end position="95"/>
    </location>
</feature>
<dbReference type="AlphaFoldDB" id="A0A1S3FT00"/>
<feature type="signal peptide" evidence="9">
    <location>
        <begin position="1"/>
        <end position="19"/>
    </location>
</feature>
<dbReference type="GO" id="GO:0031012">
    <property type="term" value="C:extracellular matrix"/>
    <property type="evidence" value="ECO:0007669"/>
    <property type="project" value="TreeGrafter"/>
</dbReference>
<evidence type="ECO:0000256" key="5">
    <source>
        <dbReference type="ARBA" id="ARBA00022729"/>
    </source>
</evidence>
<dbReference type="GO" id="GO:0051673">
    <property type="term" value="P:disruption of plasma membrane integrity in another organism"/>
    <property type="evidence" value="ECO:0007669"/>
    <property type="project" value="TreeGrafter"/>
</dbReference>
<keyword evidence="4" id="KW-0929">Antimicrobial</keyword>
<dbReference type="SMART" id="SM01418">
    <property type="entry name" value="Defensin_propep"/>
    <property type="match status" value="1"/>
</dbReference>
<feature type="domain" description="Mammalian defensins" evidence="10">
    <location>
        <begin position="64"/>
        <end position="92"/>
    </location>
</feature>
<evidence type="ECO:0000256" key="1">
    <source>
        <dbReference type="ARBA" id="ARBA00004613"/>
    </source>
</evidence>
<sequence>MRTLALLAALLLLAVQAHSATLPEPAEEVPNQSQPEDWEMDISFSGPGSSALRDAGLAQSPMQCRCTSGSCGSREFLLGICYEGPRIFNFCCRRL</sequence>
<dbReference type="GO" id="GO:0071222">
    <property type="term" value="P:cellular response to lipopolysaccharide"/>
    <property type="evidence" value="ECO:0007669"/>
    <property type="project" value="TreeGrafter"/>
</dbReference>
<dbReference type="GO" id="GO:0050829">
    <property type="term" value="P:defense response to Gram-negative bacterium"/>
    <property type="evidence" value="ECO:0007669"/>
    <property type="project" value="TreeGrafter"/>
</dbReference>
<comment type="subcellular location">
    <subcellularLocation>
        <location evidence="1">Secreted</location>
    </subcellularLocation>
</comment>
<accession>A0A1S3FT00</accession>
<dbReference type="PANTHER" id="PTHR11876">
    <property type="entry name" value="ALPHA-DEFENSIN 1"/>
    <property type="match status" value="1"/>
</dbReference>
<dbReference type="InParanoid" id="A0A1S3FT00"/>
<dbReference type="Pfam" id="PF00879">
    <property type="entry name" value="Defensin_propep"/>
    <property type="match status" value="1"/>
</dbReference>
<name>A0A1S3FT00_DIPOR</name>
<dbReference type="GeneID" id="105991583"/>
<gene>
    <name evidence="12" type="primary">LOC105991583</name>
</gene>
<dbReference type="PANTHER" id="PTHR11876:SF28">
    <property type="entry name" value="ALPHA-DEFENSIN 1"/>
    <property type="match status" value="1"/>
</dbReference>
<evidence type="ECO:0000313" key="11">
    <source>
        <dbReference type="Proteomes" id="UP000081671"/>
    </source>
</evidence>
<evidence type="ECO:0000256" key="3">
    <source>
        <dbReference type="ARBA" id="ARBA00022525"/>
    </source>
</evidence>
<evidence type="ECO:0000256" key="6">
    <source>
        <dbReference type="ARBA" id="ARBA00022940"/>
    </source>
</evidence>
<reference evidence="12" key="1">
    <citation type="submission" date="2025-08" db="UniProtKB">
        <authorList>
            <consortium name="RefSeq"/>
        </authorList>
    </citation>
    <scope>IDENTIFICATION</scope>
    <source>
        <tissue evidence="12">Kidney</tissue>
    </source>
</reference>
<dbReference type="KEGG" id="dord:105991583"/>
<dbReference type="GO" id="GO:0019731">
    <property type="term" value="P:antibacterial humoral response"/>
    <property type="evidence" value="ECO:0007669"/>
    <property type="project" value="TreeGrafter"/>
</dbReference>
<comment type="similarity">
    <text evidence="2">Belongs to the alpha-defensin family.</text>
</comment>
<dbReference type="GO" id="GO:0002227">
    <property type="term" value="P:innate immune response in mucosa"/>
    <property type="evidence" value="ECO:0007669"/>
    <property type="project" value="TreeGrafter"/>
</dbReference>
<evidence type="ECO:0000313" key="12">
    <source>
        <dbReference type="RefSeq" id="XP_012879691.1"/>
    </source>
</evidence>
<proteinExistence type="inferred from homology"/>
<dbReference type="PROSITE" id="PS00269">
    <property type="entry name" value="DEFENSIN"/>
    <property type="match status" value="1"/>
</dbReference>
<keyword evidence="6" id="KW-0211">Defensin</keyword>
<keyword evidence="3" id="KW-0964">Secreted</keyword>
<dbReference type="InterPro" id="IPR002366">
    <property type="entry name" value="Alpha-defensin_N"/>
</dbReference>
<keyword evidence="11" id="KW-1185">Reference proteome</keyword>
<organism evidence="11 12">
    <name type="scientific">Dipodomys ordii</name>
    <name type="common">Ord's kangaroo rat</name>
    <dbReference type="NCBI Taxonomy" id="10020"/>
    <lineage>
        <taxon>Eukaryota</taxon>
        <taxon>Metazoa</taxon>
        <taxon>Chordata</taxon>
        <taxon>Craniata</taxon>
        <taxon>Vertebrata</taxon>
        <taxon>Euteleostomi</taxon>
        <taxon>Mammalia</taxon>
        <taxon>Eutheria</taxon>
        <taxon>Euarchontoglires</taxon>
        <taxon>Glires</taxon>
        <taxon>Rodentia</taxon>
        <taxon>Castorimorpha</taxon>
        <taxon>Heteromyidae</taxon>
        <taxon>Dipodomyinae</taxon>
        <taxon>Dipodomys</taxon>
    </lineage>
</organism>
<dbReference type="RefSeq" id="XP_012879691.1">
    <property type="nucleotide sequence ID" value="XM_013024237.1"/>
</dbReference>
<dbReference type="GO" id="GO:0050830">
    <property type="term" value="P:defense response to Gram-positive bacterium"/>
    <property type="evidence" value="ECO:0007669"/>
    <property type="project" value="TreeGrafter"/>
</dbReference>
<dbReference type="InterPro" id="IPR006081">
    <property type="entry name" value="Alpha-defensin_C"/>
</dbReference>
<dbReference type="PIRSF" id="PIRSF001875">
    <property type="entry name" value="Alpha-defensin"/>
    <property type="match status" value="1"/>
</dbReference>
<evidence type="ECO:0000259" key="10">
    <source>
        <dbReference type="PROSITE" id="PS00269"/>
    </source>
</evidence>
<dbReference type="Pfam" id="PF00323">
    <property type="entry name" value="Defensin_1"/>
    <property type="match status" value="1"/>
</dbReference>
<evidence type="ECO:0000256" key="8">
    <source>
        <dbReference type="ARBA" id="ARBA00023157"/>
    </source>
</evidence>
<evidence type="ECO:0000256" key="7">
    <source>
        <dbReference type="ARBA" id="ARBA00023022"/>
    </source>
</evidence>
<keyword evidence="5 9" id="KW-0732">Signal</keyword>
<dbReference type="Proteomes" id="UP000081671">
    <property type="component" value="Unplaced"/>
</dbReference>